<keyword evidence="6" id="KW-1185">Reference proteome</keyword>
<reference evidence="4 5" key="3">
    <citation type="submission" date="2020-02" db="EMBL/GenBank/DDBJ databases">
        <title>Sequencing the genomes of 1000 actinobacteria strains.</title>
        <authorList>
            <person name="Klenk H.-P."/>
        </authorList>
    </citation>
    <scope>NUCLEOTIDE SEQUENCE [LARGE SCALE GENOMIC DNA]</scope>
    <source>
        <strain evidence="4 5">DSM 45201</strain>
    </source>
</reference>
<comment type="caution">
    <text evidence="4">The sequence shown here is derived from an EMBL/GenBank/DDBJ whole genome shotgun (WGS) entry which is preliminary data.</text>
</comment>
<protein>
    <submittedName>
        <fullName evidence="4">Flp pilus assembly protein TadG</fullName>
    </submittedName>
    <submittedName>
        <fullName evidence="3">Membrane protein</fullName>
    </submittedName>
</protein>
<evidence type="ECO:0000313" key="3">
    <source>
        <dbReference type="EMBL" id="GGL84882.1"/>
    </source>
</evidence>
<reference evidence="6" key="2">
    <citation type="journal article" date="2019" name="Int. J. Syst. Evol. Microbiol.">
        <title>The Global Catalogue of Microorganisms (GCM) 10K type strain sequencing project: providing services to taxonomists for standard genome sequencing and annotation.</title>
        <authorList>
            <consortium name="The Broad Institute Genomics Platform"/>
            <consortium name="The Broad Institute Genome Sequencing Center for Infectious Disease"/>
            <person name="Wu L."/>
            <person name="Ma J."/>
        </authorList>
    </citation>
    <scope>NUCLEOTIDE SEQUENCE [LARGE SCALE GENOMIC DNA]</scope>
    <source>
        <strain evidence="6">CGMCC 4.5581</strain>
    </source>
</reference>
<feature type="transmembrane region" description="Helical" evidence="1">
    <location>
        <begin position="20"/>
        <end position="41"/>
    </location>
</feature>
<reference evidence="3" key="4">
    <citation type="submission" date="2024-05" db="EMBL/GenBank/DDBJ databases">
        <authorList>
            <person name="Sun Q."/>
            <person name="Zhou Y."/>
        </authorList>
    </citation>
    <scope>NUCLEOTIDE SEQUENCE</scope>
    <source>
        <strain evidence="3">CGMCC 4.5581</strain>
    </source>
</reference>
<dbReference type="EMBL" id="JAAMPA010000005">
    <property type="protein sequence ID" value="NIH70239.1"/>
    <property type="molecule type" value="Genomic_DNA"/>
</dbReference>
<dbReference type="Proteomes" id="UP000552836">
    <property type="component" value="Unassembled WGS sequence"/>
</dbReference>
<evidence type="ECO:0000313" key="6">
    <source>
        <dbReference type="Proteomes" id="UP000648663"/>
    </source>
</evidence>
<accession>A0A846M3N7</accession>
<keyword evidence="1" id="KW-0812">Transmembrane</keyword>
<reference evidence="3" key="1">
    <citation type="journal article" date="2014" name="Int. J. Syst. Evol. Microbiol.">
        <title>Complete genome of a new Firmicutes species belonging to the dominant human colonic microbiota ('Ruminococcus bicirculans') reveals two chromosomes and a selective capacity to utilize plant glucans.</title>
        <authorList>
            <consortium name="NISC Comparative Sequencing Program"/>
            <person name="Wegmann U."/>
            <person name="Louis P."/>
            <person name="Goesmann A."/>
            <person name="Henrissat B."/>
            <person name="Duncan S.H."/>
            <person name="Flint H.J."/>
        </authorList>
    </citation>
    <scope>NUCLEOTIDE SEQUENCE</scope>
    <source>
        <strain evidence="3">CGMCC 4.5581</strain>
    </source>
</reference>
<name>A0A846M3N7_9ACTN</name>
<dbReference type="InterPro" id="IPR012495">
    <property type="entry name" value="TadE-like_dom"/>
</dbReference>
<keyword evidence="1" id="KW-0472">Membrane</keyword>
<keyword evidence="1" id="KW-1133">Transmembrane helix</keyword>
<dbReference type="EMBL" id="BMMI01000015">
    <property type="protein sequence ID" value="GGL84882.1"/>
    <property type="molecule type" value="Genomic_DNA"/>
</dbReference>
<gene>
    <name evidence="4" type="ORF">FB380_004750</name>
    <name evidence="3" type="ORF">GCM10011589_46670</name>
</gene>
<feature type="domain" description="TadE-like" evidence="2">
    <location>
        <begin position="20"/>
        <end position="62"/>
    </location>
</feature>
<evidence type="ECO:0000256" key="1">
    <source>
        <dbReference type="SAM" id="Phobius"/>
    </source>
</evidence>
<evidence type="ECO:0000313" key="5">
    <source>
        <dbReference type="Proteomes" id="UP000552836"/>
    </source>
</evidence>
<organism evidence="4 5">
    <name type="scientific">Modestobacter marinus</name>
    <dbReference type="NCBI Taxonomy" id="477641"/>
    <lineage>
        <taxon>Bacteria</taxon>
        <taxon>Bacillati</taxon>
        <taxon>Actinomycetota</taxon>
        <taxon>Actinomycetes</taxon>
        <taxon>Geodermatophilales</taxon>
        <taxon>Geodermatophilaceae</taxon>
        <taxon>Modestobacter</taxon>
    </lineage>
</organism>
<proteinExistence type="predicted"/>
<evidence type="ECO:0000313" key="4">
    <source>
        <dbReference type="EMBL" id="NIH70239.1"/>
    </source>
</evidence>
<sequence length="138" mass="14241">MDTHADRAQQPRSWLRDERGSATLSLAIVFPVVLLLIFTAVQGGLYYYARSVALAAAEEGLRDARAEGGTSAAGAQRAQTFLADAGGASVLENPAVTTSRNATNTSVTVVGNAPSVLPGVSFPVSQTASGPIERVTLP</sequence>
<dbReference type="AlphaFoldDB" id="A0A846M3N7"/>
<dbReference type="RefSeq" id="WP_166757788.1">
    <property type="nucleotide sequence ID" value="NZ_BAABJU010000035.1"/>
</dbReference>
<evidence type="ECO:0000259" key="2">
    <source>
        <dbReference type="Pfam" id="PF07811"/>
    </source>
</evidence>
<dbReference type="Pfam" id="PF07811">
    <property type="entry name" value="TadE"/>
    <property type="match status" value="1"/>
</dbReference>
<dbReference type="Proteomes" id="UP000648663">
    <property type="component" value="Unassembled WGS sequence"/>
</dbReference>